<name>A0A0C3QCG2_9AGAM</name>
<dbReference type="AlphaFoldDB" id="A0A0C3QCG2"/>
<evidence type="ECO:0000313" key="2">
    <source>
        <dbReference type="Proteomes" id="UP000054248"/>
    </source>
</evidence>
<reference evidence="1 2" key="1">
    <citation type="submission" date="2014-04" db="EMBL/GenBank/DDBJ databases">
        <authorList>
            <consortium name="DOE Joint Genome Institute"/>
            <person name="Kuo A."/>
            <person name="Girlanda M."/>
            <person name="Perotto S."/>
            <person name="Kohler A."/>
            <person name="Nagy L.G."/>
            <person name="Floudas D."/>
            <person name="Copeland A."/>
            <person name="Barry K.W."/>
            <person name="Cichocki N."/>
            <person name="Veneault-Fourrey C."/>
            <person name="LaButti K."/>
            <person name="Lindquist E.A."/>
            <person name="Lipzen A."/>
            <person name="Lundell T."/>
            <person name="Morin E."/>
            <person name="Murat C."/>
            <person name="Sun H."/>
            <person name="Tunlid A."/>
            <person name="Henrissat B."/>
            <person name="Grigoriev I.V."/>
            <person name="Hibbett D.S."/>
            <person name="Martin F."/>
            <person name="Nordberg H.P."/>
            <person name="Cantor M.N."/>
            <person name="Hua S.X."/>
        </authorList>
    </citation>
    <scope>NUCLEOTIDE SEQUENCE [LARGE SCALE GENOMIC DNA]</scope>
    <source>
        <strain evidence="1 2">MUT 4182</strain>
    </source>
</reference>
<organism evidence="1 2">
    <name type="scientific">Tulasnella calospora MUT 4182</name>
    <dbReference type="NCBI Taxonomy" id="1051891"/>
    <lineage>
        <taxon>Eukaryota</taxon>
        <taxon>Fungi</taxon>
        <taxon>Dikarya</taxon>
        <taxon>Basidiomycota</taxon>
        <taxon>Agaricomycotina</taxon>
        <taxon>Agaricomycetes</taxon>
        <taxon>Cantharellales</taxon>
        <taxon>Tulasnellaceae</taxon>
        <taxon>Tulasnella</taxon>
    </lineage>
</organism>
<dbReference type="STRING" id="1051891.A0A0C3QCG2"/>
<dbReference type="OrthoDB" id="10608446at2759"/>
<evidence type="ECO:0000313" key="1">
    <source>
        <dbReference type="EMBL" id="KIO23071.1"/>
    </source>
</evidence>
<proteinExistence type="predicted"/>
<accession>A0A0C3QCG2</accession>
<dbReference type="Gene3D" id="2.130.10.10">
    <property type="entry name" value="YVTN repeat-like/Quinoprotein amine dehydrogenase"/>
    <property type="match status" value="1"/>
</dbReference>
<dbReference type="InterPro" id="IPR015943">
    <property type="entry name" value="WD40/YVTN_repeat-like_dom_sf"/>
</dbReference>
<evidence type="ECO:0008006" key="3">
    <source>
        <dbReference type="Google" id="ProtNLM"/>
    </source>
</evidence>
<reference evidence="2" key="2">
    <citation type="submission" date="2015-01" db="EMBL/GenBank/DDBJ databases">
        <title>Evolutionary Origins and Diversification of the Mycorrhizal Mutualists.</title>
        <authorList>
            <consortium name="DOE Joint Genome Institute"/>
            <consortium name="Mycorrhizal Genomics Consortium"/>
            <person name="Kohler A."/>
            <person name="Kuo A."/>
            <person name="Nagy L.G."/>
            <person name="Floudas D."/>
            <person name="Copeland A."/>
            <person name="Barry K.W."/>
            <person name="Cichocki N."/>
            <person name="Veneault-Fourrey C."/>
            <person name="LaButti K."/>
            <person name="Lindquist E.A."/>
            <person name="Lipzen A."/>
            <person name="Lundell T."/>
            <person name="Morin E."/>
            <person name="Murat C."/>
            <person name="Riley R."/>
            <person name="Ohm R."/>
            <person name="Sun H."/>
            <person name="Tunlid A."/>
            <person name="Henrissat B."/>
            <person name="Grigoriev I.V."/>
            <person name="Hibbett D.S."/>
            <person name="Martin F."/>
        </authorList>
    </citation>
    <scope>NUCLEOTIDE SEQUENCE [LARGE SCALE GENOMIC DNA]</scope>
    <source>
        <strain evidence="2">MUT 4182</strain>
    </source>
</reference>
<protein>
    <recommendedName>
        <fullName evidence="3">Anaphase-promoting complex subunit 4 WD40 domain-containing protein</fullName>
    </recommendedName>
</protein>
<dbReference type="SUPFAM" id="SSF50960">
    <property type="entry name" value="TolB, C-terminal domain"/>
    <property type="match status" value="1"/>
</dbReference>
<dbReference type="HOGENOM" id="CLU_783449_0_0_1"/>
<keyword evidence="2" id="KW-1185">Reference proteome</keyword>
<dbReference type="Proteomes" id="UP000054248">
    <property type="component" value="Unassembled WGS sequence"/>
</dbReference>
<dbReference type="EMBL" id="KN823093">
    <property type="protein sequence ID" value="KIO23071.1"/>
    <property type="molecule type" value="Genomic_DNA"/>
</dbReference>
<sequence>MAFIRKDPPGSTETMMRGLSDDIPTDIIPTFHALKSSVSKCWDFVATGRPHMPTLLLEFLPDMTTGGPGRDLDSAPSLRSLLHQRLFGSWCRRVRALEVSPDGERLLVRCDDSTASIWAISAVGGLFLLHQTIPKAEQAFWSPSRGNVLLTLPSTGTATIHREHPAKDSPVQFPQSQLKSAVYWMPREQTFASFHQTSVYIMNLKGAIIESHDFACAAIWDITVTNDEQRMILAVQVQQGWKGKDQGWIIVYNLAQRKVEYKVSITDKVQKLTPSRNIGDAMLMLVSYEGSAPPELWLLQIESHNQVRFRFLRTYGPLDGMGLVGPARFGGTQDELVISAEKGESDQAYILQLG</sequence>
<gene>
    <name evidence="1" type="ORF">M407DRAFT_215431</name>
</gene>